<feature type="compositionally biased region" description="Low complexity" evidence="1">
    <location>
        <begin position="216"/>
        <end position="229"/>
    </location>
</feature>
<evidence type="ECO:0000256" key="1">
    <source>
        <dbReference type="SAM" id="MobiDB-lite"/>
    </source>
</evidence>
<reference evidence="3 4" key="2">
    <citation type="submission" date="2019-01" db="EMBL/GenBank/DDBJ databases">
        <title>The decoding of complex shrimp genome reveals the adaptation for benthos swimmer, frequently molting mechanism and breeding impact on genome.</title>
        <authorList>
            <person name="Sun Y."/>
            <person name="Gao Y."/>
            <person name="Yu Y."/>
        </authorList>
    </citation>
    <scope>NUCLEOTIDE SEQUENCE [LARGE SCALE GENOMIC DNA]</scope>
    <source>
        <tissue evidence="3">Muscle</tissue>
    </source>
</reference>
<proteinExistence type="predicted"/>
<dbReference type="EMBL" id="QCYY01002018">
    <property type="protein sequence ID" value="ROT73557.1"/>
    <property type="molecule type" value="Genomic_DNA"/>
</dbReference>
<evidence type="ECO:0000256" key="2">
    <source>
        <dbReference type="SAM" id="SignalP"/>
    </source>
</evidence>
<name>A0A3R7PJ70_PENVA</name>
<feature type="signal peptide" evidence="2">
    <location>
        <begin position="1"/>
        <end position="19"/>
    </location>
</feature>
<keyword evidence="4" id="KW-1185">Reference proteome</keyword>
<dbReference type="Proteomes" id="UP000283509">
    <property type="component" value="Unassembled WGS sequence"/>
</dbReference>
<feature type="chain" id="PRO_5018782830" description="Ecdysteroid UDP-glucosyltransferase" evidence="2">
    <location>
        <begin position="20"/>
        <end position="235"/>
    </location>
</feature>
<reference evidence="3 4" key="1">
    <citation type="submission" date="2018-04" db="EMBL/GenBank/DDBJ databases">
        <authorList>
            <person name="Zhang X."/>
            <person name="Yuan J."/>
            <person name="Li F."/>
            <person name="Xiang J."/>
        </authorList>
    </citation>
    <scope>NUCLEOTIDE SEQUENCE [LARGE SCALE GENOMIC DNA]</scope>
    <source>
        <tissue evidence="3">Muscle</tissue>
    </source>
</reference>
<sequence length="235" mass="26106">MVLRAIALLFISSLPTVLASNILFCQIVATKSHRIIALPFLRQLAENGHNVTMISPFSPALEGVDNLHEIQHGFAEMEEQHNQFKTSSLFGEMAKYARLLPRLAKTAYSTQWFSDLWHWRQHFDLVIIDGAFNDLCLPFLDSTTTPLVYIDTPAPPPLYSPSVALVFFPSLSPASLPPPSSPQPSFSRFCSLSRLSQMLSHSSPIHRSSIPSFPSFSLSPPSNLPHSLHAPFPSQ</sequence>
<comment type="caution">
    <text evidence="3">The sequence shown here is derived from an EMBL/GenBank/DDBJ whole genome shotgun (WGS) entry which is preliminary data.</text>
</comment>
<dbReference type="AlphaFoldDB" id="A0A3R7PJ70"/>
<feature type="region of interest" description="Disordered" evidence="1">
    <location>
        <begin position="216"/>
        <end position="235"/>
    </location>
</feature>
<protein>
    <recommendedName>
        <fullName evidence="5">Ecdysteroid UDP-glucosyltransferase</fullName>
    </recommendedName>
</protein>
<dbReference type="SUPFAM" id="SSF53756">
    <property type="entry name" value="UDP-Glycosyltransferase/glycogen phosphorylase"/>
    <property type="match status" value="1"/>
</dbReference>
<organism evidence="3 4">
    <name type="scientific">Penaeus vannamei</name>
    <name type="common">Whiteleg shrimp</name>
    <name type="synonym">Litopenaeus vannamei</name>
    <dbReference type="NCBI Taxonomy" id="6689"/>
    <lineage>
        <taxon>Eukaryota</taxon>
        <taxon>Metazoa</taxon>
        <taxon>Ecdysozoa</taxon>
        <taxon>Arthropoda</taxon>
        <taxon>Crustacea</taxon>
        <taxon>Multicrustacea</taxon>
        <taxon>Malacostraca</taxon>
        <taxon>Eumalacostraca</taxon>
        <taxon>Eucarida</taxon>
        <taxon>Decapoda</taxon>
        <taxon>Dendrobranchiata</taxon>
        <taxon>Penaeoidea</taxon>
        <taxon>Penaeidae</taxon>
        <taxon>Penaeus</taxon>
    </lineage>
</organism>
<evidence type="ECO:0000313" key="4">
    <source>
        <dbReference type="Proteomes" id="UP000283509"/>
    </source>
</evidence>
<keyword evidence="2" id="KW-0732">Signal</keyword>
<accession>A0A3R7PJ70</accession>
<gene>
    <name evidence="3" type="ORF">C7M84_008004</name>
</gene>
<evidence type="ECO:0008006" key="5">
    <source>
        <dbReference type="Google" id="ProtNLM"/>
    </source>
</evidence>
<evidence type="ECO:0000313" key="3">
    <source>
        <dbReference type="EMBL" id="ROT73557.1"/>
    </source>
</evidence>